<organism evidence="2 3">
    <name type="scientific">Nitrolancea hollandica Lb</name>
    <dbReference type="NCBI Taxonomy" id="1129897"/>
    <lineage>
        <taxon>Bacteria</taxon>
        <taxon>Pseudomonadati</taxon>
        <taxon>Thermomicrobiota</taxon>
        <taxon>Thermomicrobia</taxon>
        <taxon>Sphaerobacterales</taxon>
        <taxon>Sphaerobacterineae</taxon>
        <taxon>Sphaerobacteraceae</taxon>
        <taxon>Nitrolancea</taxon>
    </lineage>
</organism>
<keyword evidence="3" id="KW-1185">Reference proteome</keyword>
<comment type="caution">
    <text evidence="2">The sequence shown here is derived from an EMBL/GenBank/DDBJ whole genome shotgun (WGS) entry which is preliminary data.</text>
</comment>
<dbReference type="AlphaFoldDB" id="I4EMJ7"/>
<reference evidence="2 3" key="1">
    <citation type="journal article" date="2012" name="ISME J.">
        <title>Nitrification expanded: discovery, physiology and genomics of a nitrite-oxidizing bacterium from the phylum Chloroflexi.</title>
        <authorList>
            <person name="Sorokin D.Y."/>
            <person name="Lucker S."/>
            <person name="Vejmelkova D."/>
            <person name="Kostrikina N.A."/>
            <person name="Kleerebezem R."/>
            <person name="Rijpstra W.I."/>
            <person name="Damste J.S."/>
            <person name="Le Paslier D."/>
            <person name="Muyzer G."/>
            <person name="Wagner M."/>
            <person name="van Loosdrecht M.C."/>
            <person name="Daims H."/>
        </authorList>
    </citation>
    <scope>NUCLEOTIDE SEQUENCE [LARGE SCALE GENOMIC DNA]</scope>
    <source>
        <strain evidence="3">none</strain>
    </source>
</reference>
<protein>
    <submittedName>
        <fullName evidence="2">Uncharacterized protein</fullName>
    </submittedName>
</protein>
<evidence type="ECO:0000256" key="1">
    <source>
        <dbReference type="SAM" id="MobiDB-lite"/>
    </source>
</evidence>
<evidence type="ECO:0000313" key="3">
    <source>
        <dbReference type="Proteomes" id="UP000004221"/>
    </source>
</evidence>
<evidence type="ECO:0000313" key="2">
    <source>
        <dbReference type="EMBL" id="CCF85910.1"/>
    </source>
</evidence>
<name>I4EMJ7_9BACT</name>
<accession>I4EMJ7</accession>
<sequence>MWEGVTTHTADALVSQPHGDEERTARDEAIEFLRDALAAGPVAAKEILRQAREAGINEKTLRRAKGDIGVLARKGGFDAGWTWDLPHPEDGHATPEDRHKNGCPPSVPVVHLRDTWQPSEHPDKCRSCTITLKPEELAAGYCGWCKARGKDRAERKDAS</sequence>
<dbReference type="EMBL" id="CAGS01000572">
    <property type="protein sequence ID" value="CCF85910.1"/>
    <property type="molecule type" value="Genomic_DNA"/>
</dbReference>
<feature type="compositionally biased region" description="Basic and acidic residues" evidence="1">
    <location>
        <begin position="86"/>
        <end position="100"/>
    </location>
</feature>
<feature type="region of interest" description="Disordered" evidence="1">
    <location>
        <begin position="84"/>
        <end position="103"/>
    </location>
</feature>
<dbReference type="Proteomes" id="UP000004221">
    <property type="component" value="Unassembled WGS sequence"/>
</dbReference>
<gene>
    <name evidence="2" type="ORF">NITHO_6130001</name>
</gene>
<proteinExistence type="predicted"/>
<feature type="region of interest" description="Disordered" evidence="1">
    <location>
        <begin position="1"/>
        <end position="24"/>
    </location>
</feature>